<protein>
    <recommendedName>
        <fullName evidence="7">C2H2-type domain-containing protein</fullName>
    </recommendedName>
</protein>
<keyword evidence="3 5" id="KW-0863">Zinc-finger</keyword>
<dbReference type="PROSITE" id="PS50157">
    <property type="entry name" value="ZINC_FINGER_C2H2_2"/>
    <property type="match status" value="2"/>
</dbReference>
<dbReference type="GO" id="GO:0000981">
    <property type="term" value="F:DNA-binding transcription factor activity, RNA polymerase II-specific"/>
    <property type="evidence" value="ECO:0007669"/>
    <property type="project" value="UniProtKB-ARBA"/>
</dbReference>
<keyword evidence="9" id="KW-1185">Reference proteome</keyword>
<dbReference type="FunFam" id="3.30.160.60:FF:000688">
    <property type="entry name" value="zinc finger protein 197 isoform X1"/>
    <property type="match status" value="1"/>
</dbReference>
<keyword evidence="4" id="KW-0862">Zinc</keyword>
<feature type="domain" description="C2H2-type" evidence="7">
    <location>
        <begin position="212"/>
        <end position="243"/>
    </location>
</feature>
<feature type="region of interest" description="Disordered" evidence="6">
    <location>
        <begin position="108"/>
        <end position="129"/>
    </location>
</feature>
<gene>
    <name evidence="8" type="ORF">QCA50_009559</name>
</gene>
<keyword evidence="1" id="KW-0479">Metal-binding</keyword>
<evidence type="ECO:0000313" key="8">
    <source>
        <dbReference type="EMBL" id="KAK7687059.1"/>
    </source>
</evidence>
<feature type="domain" description="C2H2-type" evidence="7">
    <location>
        <begin position="184"/>
        <end position="211"/>
    </location>
</feature>
<dbReference type="AlphaFoldDB" id="A0AAW0G5V2"/>
<dbReference type="SUPFAM" id="SSF57667">
    <property type="entry name" value="beta-beta-alpha zinc fingers"/>
    <property type="match status" value="1"/>
</dbReference>
<dbReference type="PANTHER" id="PTHR23235:SF120">
    <property type="entry name" value="KRUPPEL-LIKE FACTOR 15"/>
    <property type="match status" value="1"/>
</dbReference>
<evidence type="ECO:0000256" key="5">
    <source>
        <dbReference type="PROSITE-ProRule" id="PRU00042"/>
    </source>
</evidence>
<dbReference type="InterPro" id="IPR036236">
    <property type="entry name" value="Znf_C2H2_sf"/>
</dbReference>
<dbReference type="PROSITE" id="PS00028">
    <property type="entry name" value="ZINC_FINGER_C2H2_1"/>
    <property type="match status" value="1"/>
</dbReference>
<evidence type="ECO:0000259" key="7">
    <source>
        <dbReference type="PROSITE" id="PS50157"/>
    </source>
</evidence>
<feature type="region of interest" description="Disordered" evidence="6">
    <location>
        <begin position="1"/>
        <end position="41"/>
    </location>
</feature>
<evidence type="ECO:0000256" key="4">
    <source>
        <dbReference type="ARBA" id="ARBA00022833"/>
    </source>
</evidence>
<dbReference type="FunFam" id="3.30.160.60:FF:000072">
    <property type="entry name" value="zinc finger protein 143 isoform X1"/>
    <property type="match status" value="1"/>
</dbReference>
<reference evidence="8 9" key="1">
    <citation type="submission" date="2022-09" db="EMBL/GenBank/DDBJ databases">
        <authorList>
            <person name="Palmer J.M."/>
        </authorList>
    </citation>
    <scope>NUCLEOTIDE SEQUENCE [LARGE SCALE GENOMIC DNA]</scope>
    <source>
        <strain evidence="8 9">DSM 7382</strain>
    </source>
</reference>
<evidence type="ECO:0000256" key="1">
    <source>
        <dbReference type="ARBA" id="ARBA00022723"/>
    </source>
</evidence>
<dbReference type="Gene3D" id="3.30.160.60">
    <property type="entry name" value="Classic Zinc Finger"/>
    <property type="match status" value="2"/>
</dbReference>
<dbReference type="InterPro" id="IPR013087">
    <property type="entry name" value="Znf_C2H2_type"/>
</dbReference>
<dbReference type="SMART" id="SM00355">
    <property type="entry name" value="ZnF_C2H2"/>
    <property type="match status" value="2"/>
</dbReference>
<dbReference type="PANTHER" id="PTHR23235">
    <property type="entry name" value="KRUEPPEL-LIKE TRANSCRIPTION FACTOR"/>
    <property type="match status" value="1"/>
</dbReference>
<dbReference type="GO" id="GO:0008270">
    <property type="term" value="F:zinc ion binding"/>
    <property type="evidence" value="ECO:0007669"/>
    <property type="project" value="UniProtKB-KW"/>
</dbReference>
<evidence type="ECO:0000256" key="3">
    <source>
        <dbReference type="ARBA" id="ARBA00022771"/>
    </source>
</evidence>
<evidence type="ECO:0000313" key="9">
    <source>
        <dbReference type="Proteomes" id="UP001385951"/>
    </source>
</evidence>
<evidence type="ECO:0000256" key="6">
    <source>
        <dbReference type="SAM" id="MobiDB-lite"/>
    </source>
</evidence>
<feature type="compositionally biased region" description="Polar residues" evidence="6">
    <location>
        <begin position="13"/>
        <end position="41"/>
    </location>
</feature>
<proteinExistence type="predicted"/>
<evidence type="ECO:0000256" key="2">
    <source>
        <dbReference type="ARBA" id="ARBA00022737"/>
    </source>
</evidence>
<name>A0AAW0G5V2_9APHY</name>
<dbReference type="EMBL" id="JASBNA010000014">
    <property type="protein sequence ID" value="KAK7687059.1"/>
    <property type="molecule type" value="Genomic_DNA"/>
</dbReference>
<comment type="caution">
    <text evidence="8">The sequence shown here is derived from an EMBL/GenBank/DDBJ whole genome shotgun (WGS) entry which is preliminary data.</text>
</comment>
<keyword evidence="2" id="KW-0677">Repeat</keyword>
<accession>A0AAW0G5V2</accession>
<dbReference type="Proteomes" id="UP001385951">
    <property type="component" value="Unassembled WGS sequence"/>
</dbReference>
<dbReference type="GO" id="GO:0000978">
    <property type="term" value="F:RNA polymerase II cis-regulatory region sequence-specific DNA binding"/>
    <property type="evidence" value="ECO:0007669"/>
    <property type="project" value="TreeGrafter"/>
</dbReference>
<sequence>MSDRRSSLPPNPNAYSLAQWNGNPQYPSSYSSSTAGQYPQSCNPHPSLRTHPTMAQHNAAYDSLATTQVNAMEYHNLDRPHPYSHDRSSLSISPHSYAALDRHGIPIQQPSASSMYPNTSHPTYSPSRTHTIPSSYAVQQAYPASQAIPHQTMSSMPMSQYPTQVAFSQLDDPSQYPASPQRPFACDMCALSFNRQHDLKRHRDTHTGEKPFLCNGGCGKTFTRKDALKRHQLVKRCGIDEGA</sequence>
<dbReference type="Pfam" id="PF00096">
    <property type="entry name" value="zf-C2H2"/>
    <property type="match status" value="2"/>
</dbReference>
<organism evidence="8 9">
    <name type="scientific">Cerrena zonata</name>
    <dbReference type="NCBI Taxonomy" id="2478898"/>
    <lineage>
        <taxon>Eukaryota</taxon>
        <taxon>Fungi</taxon>
        <taxon>Dikarya</taxon>
        <taxon>Basidiomycota</taxon>
        <taxon>Agaricomycotina</taxon>
        <taxon>Agaricomycetes</taxon>
        <taxon>Polyporales</taxon>
        <taxon>Cerrenaceae</taxon>
        <taxon>Cerrena</taxon>
    </lineage>
</organism>